<proteinExistence type="predicted"/>
<feature type="transmembrane region" description="Helical" evidence="1">
    <location>
        <begin position="100"/>
        <end position="119"/>
    </location>
</feature>
<dbReference type="Proteomes" id="UP000539957">
    <property type="component" value="Unassembled WGS sequence"/>
</dbReference>
<feature type="transmembrane region" description="Helical" evidence="1">
    <location>
        <begin position="39"/>
        <end position="55"/>
    </location>
</feature>
<name>A0A7W7N318_9CAUL</name>
<keyword evidence="1" id="KW-0812">Transmembrane</keyword>
<dbReference type="AlphaFoldDB" id="A0A7W7N318"/>
<dbReference type="RefSeq" id="WP_184268902.1">
    <property type="nucleotide sequence ID" value="NZ_JACHKY010000002.1"/>
</dbReference>
<protein>
    <submittedName>
        <fullName evidence="2">Uncharacterized protein</fullName>
    </submittedName>
</protein>
<keyword evidence="1" id="KW-0472">Membrane</keyword>
<evidence type="ECO:0000313" key="3">
    <source>
        <dbReference type="Proteomes" id="UP000539957"/>
    </source>
</evidence>
<dbReference type="EMBL" id="JACHKY010000002">
    <property type="protein sequence ID" value="MBB4797943.1"/>
    <property type="molecule type" value="Genomic_DNA"/>
</dbReference>
<organism evidence="2 3">
    <name type="scientific">Brevundimonas bullata</name>
    <dbReference type="NCBI Taxonomy" id="13160"/>
    <lineage>
        <taxon>Bacteria</taxon>
        <taxon>Pseudomonadati</taxon>
        <taxon>Pseudomonadota</taxon>
        <taxon>Alphaproteobacteria</taxon>
        <taxon>Caulobacterales</taxon>
        <taxon>Caulobacteraceae</taxon>
        <taxon>Brevundimonas</taxon>
    </lineage>
</organism>
<gene>
    <name evidence="2" type="ORF">HNP32_001667</name>
</gene>
<keyword evidence="1" id="KW-1133">Transmembrane helix</keyword>
<evidence type="ECO:0000256" key="1">
    <source>
        <dbReference type="SAM" id="Phobius"/>
    </source>
</evidence>
<reference evidence="2 3" key="1">
    <citation type="submission" date="2020-08" db="EMBL/GenBank/DDBJ databases">
        <title>Functional genomics of gut bacteria from endangered species of beetles.</title>
        <authorList>
            <person name="Carlos-Shanley C."/>
        </authorList>
    </citation>
    <scope>NUCLEOTIDE SEQUENCE [LARGE SCALE GENOMIC DNA]</scope>
    <source>
        <strain evidence="2 3">S00123</strain>
    </source>
</reference>
<comment type="caution">
    <text evidence="2">The sequence shown here is derived from an EMBL/GenBank/DDBJ whole genome shotgun (WGS) entry which is preliminary data.</text>
</comment>
<accession>A0A7W7N318</accession>
<evidence type="ECO:0000313" key="2">
    <source>
        <dbReference type="EMBL" id="MBB4797943.1"/>
    </source>
</evidence>
<keyword evidence="3" id="KW-1185">Reference proteome</keyword>
<sequence>MKRIEPNLLLAITTGIALLLLILTASVFGQPGGALKYGIIVLVVVVAFIPLNALLARKMGWARPPMIHSDAASTAAWASLFPMMVIMSAAIPVFWPGHDYGLLVIIASLWFGVTVESALKARQAG</sequence>
<feature type="transmembrane region" description="Helical" evidence="1">
    <location>
        <begin position="75"/>
        <end position="94"/>
    </location>
</feature>